<dbReference type="AlphaFoldDB" id="A0A4Y1YPS5"/>
<dbReference type="Pfam" id="PF05973">
    <property type="entry name" value="Gp49"/>
    <property type="match status" value="1"/>
</dbReference>
<dbReference type="InterPro" id="IPR009241">
    <property type="entry name" value="HigB-like"/>
</dbReference>
<protein>
    <recommendedName>
        <fullName evidence="3">Type II toxin-antitoxin system RelE/ParE family toxin</fullName>
    </recommendedName>
</protein>
<dbReference type="KEGG" id="nst:Nstercoris_00152"/>
<gene>
    <name evidence="1" type="ORF">Nstercoris_00152</name>
</gene>
<reference evidence="1 2" key="1">
    <citation type="submission" date="2019-06" db="EMBL/GenBank/DDBJ databases">
        <title>Nitrosomonas stercoris KYUHI-S whole genome shotgun sequence.</title>
        <authorList>
            <person name="Nakagawa T."/>
            <person name="Tsuchiya Y."/>
            <person name="Takahashi R."/>
        </authorList>
    </citation>
    <scope>NUCLEOTIDE SEQUENCE [LARGE SCALE GENOMIC DNA]</scope>
    <source>
        <strain evidence="1 2">KYUHI-S</strain>
    </source>
</reference>
<evidence type="ECO:0000313" key="2">
    <source>
        <dbReference type="Proteomes" id="UP000316473"/>
    </source>
</evidence>
<name>A0A4Y1YPS5_9PROT</name>
<proteinExistence type="predicted"/>
<sequence length="107" mass="12218">MTWHVKLAAAAKDELMALPADMQARFLRISELLEEFGPHKVGLPHVRFVEGKLWEMRLTGRDGIARALYAASTEQTLIVLHVFVKKTRKTPRNAIETALNRLQEIKK</sequence>
<dbReference type="EMBL" id="AP019755">
    <property type="protein sequence ID" value="BBL33925.1"/>
    <property type="molecule type" value="Genomic_DNA"/>
</dbReference>
<organism evidence="1 2">
    <name type="scientific">Nitrosomonas stercoris</name>
    <dbReference type="NCBI Taxonomy" id="1444684"/>
    <lineage>
        <taxon>Bacteria</taxon>
        <taxon>Pseudomonadati</taxon>
        <taxon>Pseudomonadota</taxon>
        <taxon>Betaproteobacteria</taxon>
        <taxon>Nitrosomonadales</taxon>
        <taxon>Nitrosomonadaceae</taxon>
        <taxon>Nitrosomonas</taxon>
    </lineage>
</organism>
<dbReference type="Proteomes" id="UP000316473">
    <property type="component" value="Chromosome"/>
</dbReference>
<evidence type="ECO:0000313" key="1">
    <source>
        <dbReference type="EMBL" id="BBL33925.1"/>
    </source>
</evidence>
<keyword evidence="2" id="KW-1185">Reference proteome</keyword>
<evidence type="ECO:0008006" key="3">
    <source>
        <dbReference type="Google" id="ProtNLM"/>
    </source>
</evidence>
<accession>A0A4Y1YPS5</accession>